<dbReference type="Pfam" id="PF25110">
    <property type="entry name" value="TPR_ESP1"/>
    <property type="match status" value="1"/>
</dbReference>
<evidence type="ECO:0000313" key="3">
    <source>
        <dbReference type="Proteomes" id="UP000652761"/>
    </source>
</evidence>
<evidence type="ECO:0000313" key="2">
    <source>
        <dbReference type="EMBL" id="MQL99740.1"/>
    </source>
</evidence>
<dbReference type="InterPro" id="IPR056933">
    <property type="entry name" value="TPR_ESP1"/>
</dbReference>
<dbReference type="OrthoDB" id="1721958at2759"/>
<dbReference type="AlphaFoldDB" id="A0A843W202"/>
<name>A0A843W202_COLES</name>
<organism evidence="2 3">
    <name type="scientific">Colocasia esculenta</name>
    <name type="common">Wild taro</name>
    <name type="synonym">Arum esculentum</name>
    <dbReference type="NCBI Taxonomy" id="4460"/>
    <lineage>
        <taxon>Eukaryota</taxon>
        <taxon>Viridiplantae</taxon>
        <taxon>Streptophyta</taxon>
        <taxon>Embryophyta</taxon>
        <taxon>Tracheophyta</taxon>
        <taxon>Spermatophyta</taxon>
        <taxon>Magnoliopsida</taxon>
        <taxon>Liliopsida</taxon>
        <taxon>Araceae</taxon>
        <taxon>Aroideae</taxon>
        <taxon>Colocasieae</taxon>
        <taxon>Colocasia</taxon>
    </lineage>
</organism>
<feature type="domain" description="Separase-like TPR repeats region" evidence="1">
    <location>
        <begin position="1"/>
        <end position="107"/>
    </location>
</feature>
<dbReference type="Proteomes" id="UP000652761">
    <property type="component" value="Unassembled WGS sequence"/>
</dbReference>
<comment type="caution">
    <text evidence="2">The sequence shown here is derived from an EMBL/GenBank/DDBJ whole genome shotgun (WGS) entry which is preliminary data.</text>
</comment>
<protein>
    <recommendedName>
        <fullName evidence="1">Separase-like TPR repeats region domain-containing protein</fullName>
    </recommendedName>
</protein>
<evidence type="ECO:0000259" key="1">
    <source>
        <dbReference type="Pfam" id="PF25110"/>
    </source>
</evidence>
<keyword evidence="3" id="KW-1185">Reference proteome</keyword>
<accession>A0A843W202</accession>
<proteinExistence type="predicted"/>
<sequence>MVVDAVLGLVGCACKSKTMNATVYCRILLMVEEVQSWLRRVVLMPRLLDSEAFEKNRSALVNALCTCSLFLAGECMSFHADLVCKFCLAFLKKLLHSSSKDLFPKKMRCCVVEWKRVEDPTEMAMRAHCTIPFHFEIEQMMLKWKRH</sequence>
<dbReference type="EMBL" id="NMUH01002402">
    <property type="protein sequence ID" value="MQL99740.1"/>
    <property type="molecule type" value="Genomic_DNA"/>
</dbReference>
<reference evidence="2" key="1">
    <citation type="submission" date="2017-07" db="EMBL/GenBank/DDBJ databases">
        <title>Taro Niue Genome Assembly and Annotation.</title>
        <authorList>
            <person name="Atibalentja N."/>
            <person name="Keating K."/>
            <person name="Fields C.J."/>
        </authorList>
    </citation>
    <scope>NUCLEOTIDE SEQUENCE</scope>
    <source>
        <strain evidence="2">Niue_2</strain>
        <tissue evidence="2">Leaf</tissue>
    </source>
</reference>
<gene>
    <name evidence="2" type="ORF">Taro_032469</name>
</gene>